<dbReference type="AlphaFoldDB" id="A0A165KRL4"/>
<evidence type="ECO:0008006" key="4">
    <source>
        <dbReference type="Google" id="ProtNLM"/>
    </source>
</evidence>
<reference evidence="2 3" key="1">
    <citation type="journal article" date="2016" name="Mol. Biol. Evol.">
        <title>Comparative Genomics of Early-Diverging Mushroom-Forming Fungi Provides Insights into the Origins of Lignocellulose Decay Capabilities.</title>
        <authorList>
            <person name="Nagy L.G."/>
            <person name="Riley R."/>
            <person name="Tritt A."/>
            <person name="Adam C."/>
            <person name="Daum C."/>
            <person name="Floudas D."/>
            <person name="Sun H."/>
            <person name="Yadav J.S."/>
            <person name="Pangilinan J."/>
            <person name="Larsson K.H."/>
            <person name="Matsuura K."/>
            <person name="Barry K."/>
            <person name="Labutti K."/>
            <person name="Kuo R."/>
            <person name="Ohm R.A."/>
            <person name="Bhattacharya S.S."/>
            <person name="Shirouzu T."/>
            <person name="Yoshinaga Y."/>
            <person name="Martin F.M."/>
            <person name="Grigoriev I.V."/>
            <person name="Hibbett D.S."/>
        </authorList>
    </citation>
    <scope>NUCLEOTIDE SEQUENCE [LARGE SCALE GENOMIC DNA]</scope>
    <source>
        <strain evidence="2 3">HHB12029</strain>
    </source>
</reference>
<protein>
    <recommendedName>
        <fullName evidence="4">BTB domain-containing protein</fullName>
    </recommendedName>
</protein>
<dbReference type="STRING" id="1314781.A0A165KRL4"/>
<sequence length="338" mass="37383">MAGFLVSLYLYVFGTCTLRGCSCPAYTTGPVFCPRCSLKAKYSGTSRKRTILPSSIGHLATTMISNLAAGDFHPDFGRVSKGIVLVSKEGVRFGAPTRGLSQISAFFSTMLSLPQGKCAPGSGSEPVHMGEDADTVSYIVALARNQSLPDLSTSSQVYALLRAAEKYEMPVLTSIMRLALRGGGSSRPIPFRPVERYVLAVRYGWDDVRKEARTAWLGAPMDLDVDNGDFALLQKLIVLRQRRVEAFRDALDNRPQLSMLGCDDLRHAQARMRSFPLSIYSAVFWRLKHEFACDSLGGFITRGDCDKWPEWEKAKGSDPTPFPRYLLSVILEYLPDTE</sequence>
<proteinExistence type="predicted"/>
<evidence type="ECO:0000313" key="2">
    <source>
        <dbReference type="EMBL" id="KZV96755.1"/>
    </source>
</evidence>
<gene>
    <name evidence="2" type="ORF">EXIGLDRAFT_833338</name>
</gene>
<keyword evidence="1" id="KW-0732">Signal</keyword>
<dbReference type="InParanoid" id="A0A165KRL4"/>
<dbReference type="OrthoDB" id="3238622at2759"/>
<evidence type="ECO:0000313" key="3">
    <source>
        <dbReference type="Proteomes" id="UP000077266"/>
    </source>
</evidence>
<dbReference type="EMBL" id="KV425938">
    <property type="protein sequence ID" value="KZV96755.1"/>
    <property type="molecule type" value="Genomic_DNA"/>
</dbReference>
<keyword evidence="3" id="KW-1185">Reference proteome</keyword>
<accession>A0A165KRL4</accession>
<organism evidence="2 3">
    <name type="scientific">Exidia glandulosa HHB12029</name>
    <dbReference type="NCBI Taxonomy" id="1314781"/>
    <lineage>
        <taxon>Eukaryota</taxon>
        <taxon>Fungi</taxon>
        <taxon>Dikarya</taxon>
        <taxon>Basidiomycota</taxon>
        <taxon>Agaricomycotina</taxon>
        <taxon>Agaricomycetes</taxon>
        <taxon>Auriculariales</taxon>
        <taxon>Exidiaceae</taxon>
        <taxon>Exidia</taxon>
    </lineage>
</organism>
<name>A0A165KRL4_EXIGL</name>
<feature type="signal peptide" evidence="1">
    <location>
        <begin position="1"/>
        <end position="17"/>
    </location>
</feature>
<feature type="chain" id="PRO_5007861021" description="BTB domain-containing protein" evidence="1">
    <location>
        <begin position="18"/>
        <end position="338"/>
    </location>
</feature>
<evidence type="ECO:0000256" key="1">
    <source>
        <dbReference type="SAM" id="SignalP"/>
    </source>
</evidence>
<dbReference type="Proteomes" id="UP000077266">
    <property type="component" value="Unassembled WGS sequence"/>
</dbReference>